<dbReference type="AlphaFoldDB" id="A0A828Z7Y0"/>
<dbReference type="GeneID" id="61114259"/>
<proteinExistence type="predicted"/>
<dbReference type="Proteomes" id="UP000001338">
    <property type="component" value="Unassembled WGS sequence"/>
</dbReference>
<comment type="caution">
    <text evidence="1">The sequence shown here is derived from an EMBL/GenBank/DDBJ whole genome shotgun (WGS) entry which is preliminary data.</text>
</comment>
<accession>A0A828Z7Y0</accession>
<dbReference type="EMBL" id="AFLV02000013">
    <property type="protein sequence ID" value="EKR65794.1"/>
    <property type="molecule type" value="Genomic_DNA"/>
</dbReference>
<organism evidence="1 2">
    <name type="scientific">Leptospira weilii str. 2006001853</name>
    <dbReference type="NCBI Taxonomy" id="1001589"/>
    <lineage>
        <taxon>Bacteria</taxon>
        <taxon>Pseudomonadati</taxon>
        <taxon>Spirochaetota</taxon>
        <taxon>Spirochaetia</taxon>
        <taxon>Leptospirales</taxon>
        <taxon>Leptospiraceae</taxon>
        <taxon>Leptospira</taxon>
    </lineage>
</organism>
<reference evidence="1 2" key="1">
    <citation type="submission" date="2012-10" db="EMBL/GenBank/DDBJ databases">
        <authorList>
            <person name="Harkins D.M."/>
            <person name="Durkin A.S."/>
            <person name="Brinkac L.M."/>
            <person name="Haft D.H."/>
            <person name="Selengut J.D."/>
            <person name="Sanka R."/>
            <person name="DePew J."/>
            <person name="Purushe J."/>
            <person name="Whelen A.C."/>
            <person name="Vinetz J.M."/>
            <person name="Sutton G.G."/>
            <person name="Nierman W.C."/>
            <person name="Fouts D.E."/>
        </authorList>
    </citation>
    <scope>NUCLEOTIDE SEQUENCE [LARGE SCALE GENOMIC DNA]</scope>
    <source>
        <strain evidence="1 2">2006001853</strain>
    </source>
</reference>
<name>A0A828Z7Y0_9LEPT</name>
<dbReference type="RefSeq" id="WP_004498871.1">
    <property type="nucleotide sequence ID" value="NZ_AFLV02000013.1"/>
</dbReference>
<gene>
    <name evidence="1" type="ORF">LEP1GSC036_2617</name>
</gene>
<evidence type="ECO:0000313" key="1">
    <source>
        <dbReference type="EMBL" id="EKR65794.1"/>
    </source>
</evidence>
<sequence length="70" mass="7838">MKGKEEKSHIKSIALIKKCIQGFPISTSRAIVMAEREGIIPIGKYKRSTVDRLLIKYGFSTRLKTVSTGK</sequence>
<evidence type="ECO:0000313" key="2">
    <source>
        <dbReference type="Proteomes" id="UP000001338"/>
    </source>
</evidence>
<protein>
    <submittedName>
        <fullName evidence="1">Uncharacterized protein</fullName>
    </submittedName>
</protein>